<feature type="transmembrane region" description="Helical" evidence="1">
    <location>
        <begin position="105"/>
        <end position="127"/>
    </location>
</feature>
<evidence type="ECO:0000313" key="4">
    <source>
        <dbReference type="Proteomes" id="UP000886883"/>
    </source>
</evidence>
<gene>
    <name evidence="3" type="ORF">H9763_04655</name>
</gene>
<dbReference type="Pfam" id="PF01757">
    <property type="entry name" value="Acyl_transf_3"/>
    <property type="match status" value="1"/>
</dbReference>
<reference evidence="3" key="2">
    <citation type="submission" date="2021-04" db="EMBL/GenBank/DDBJ databases">
        <authorList>
            <person name="Gilroy R."/>
        </authorList>
    </citation>
    <scope>NUCLEOTIDE SEQUENCE</scope>
    <source>
        <strain evidence="3">USAMLcec3-2134</strain>
    </source>
</reference>
<keyword evidence="3" id="KW-0808">Transferase</keyword>
<feature type="transmembrane region" description="Helical" evidence="1">
    <location>
        <begin position="173"/>
        <end position="189"/>
    </location>
</feature>
<feature type="transmembrane region" description="Helical" evidence="1">
    <location>
        <begin position="232"/>
        <end position="256"/>
    </location>
</feature>
<evidence type="ECO:0000256" key="1">
    <source>
        <dbReference type="SAM" id="Phobius"/>
    </source>
</evidence>
<feature type="transmembrane region" description="Helical" evidence="1">
    <location>
        <begin position="276"/>
        <end position="295"/>
    </location>
</feature>
<dbReference type="GO" id="GO:0016747">
    <property type="term" value="F:acyltransferase activity, transferring groups other than amino-acyl groups"/>
    <property type="evidence" value="ECO:0007669"/>
    <property type="project" value="InterPro"/>
</dbReference>
<dbReference type="AlphaFoldDB" id="A0A9D2SDK8"/>
<feature type="transmembrane region" description="Helical" evidence="1">
    <location>
        <begin position="201"/>
        <end position="220"/>
    </location>
</feature>
<dbReference type="Proteomes" id="UP000886883">
    <property type="component" value="Unassembled WGS sequence"/>
</dbReference>
<keyword evidence="1" id="KW-1133">Transmembrane helix</keyword>
<accession>A0A9D2SDK8</accession>
<protein>
    <submittedName>
        <fullName evidence="3">Acyltransferase</fullName>
    </submittedName>
</protein>
<dbReference type="InterPro" id="IPR002656">
    <property type="entry name" value="Acyl_transf_3_dom"/>
</dbReference>
<evidence type="ECO:0000259" key="2">
    <source>
        <dbReference type="Pfam" id="PF01757"/>
    </source>
</evidence>
<proteinExistence type="predicted"/>
<feature type="transmembrane region" description="Helical" evidence="1">
    <location>
        <begin position="315"/>
        <end position="332"/>
    </location>
</feature>
<dbReference type="EMBL" id="DWXE01000015">
    <property type="protein sequence ID" value="HJB90742.1"/>
    <property type="molecule type" value="Genomic_DNA"/>
</dbReference>
<name>A0A9D2SDK8_9FIRM</name>
<keyword evidence="1" id="KW-0472">Membrane</keyword>
<feature type="domain" description="Acyltransferase 3" evidence="2">
    <location>
        <begin position="38"/>
        <end position="353"/>
    </location>
</feature>
<feature type="transmembrane region" description="Helical" evidence="1">
    <location>
        <begin position="338"/>
        <end position="364"/>
    </location>
</feature>
<sequence length="382" mass="42895">MLFVCYLFLLFLLLYGARVAPAGQFFGDALSYESDLPLRGFFMLLIVFHHLSQLLTDPGSLEALQGIGILCVSFFFFQSGYGLMKNTLRKTGYLRGFLHRRFCKLLLPFFLCNLIFVCVNISLGTVYSPVRLFKCLTGLELVNTHAWFILTSALFQAVFFFIFRFVRGQGTRYFLLLSFQIAYACFCMRKGSGLQLFEGPWWFNSSSLFFIGVLFAGYEAPAVAFFRKNYRLLAGLCPPVFLLFYNVSVFAIHAFPYPSGEISALSAGMLKSWFDLGWQTLAVTSFCLAVTLFTLKVKCSNRILLFLGKISPELYLIHGLFIQLFHGQLILLENEMLFILSVLVCSIAAAAVLHIPCGAAVRFLQTAAVPARFALPPGTKKG</sequence>
<keyword evidence="3" id="KW-0012">Acyltransferase</keyword>
<feature type="transmembrane region" description="Helical" evidence="1">
    <location>
        <begin position="63"/>
        <end position="84"/>
    </location>
</feature>
<keyword evidence="1" id="KW-0812">Transmembrane</keyword>
<reference evidence="3" key="1">
    <citation type="journal article" date="2021" name="PeerJ">
        <title>Extensive microbial diversity within the chicken gut microbiome revealed by metagenomics and culture.</title>
        <authorList>
            <person name="Gilroy R."/>
            <person name="Ravi A."/>
            <person name="Getino M."/>
            <person name="Pursley I."/>
            <person name="Horton D.L."/>
            <person name="Alikhan N.F."/>
            <person name="Baker D."/>
            <person name="Gharbi K."/>
            <person name="Hall N."/>
            <person name="Watson M."/>
            <person name="Adriaenssens E.M."/>
            <person name="Foster-Nyarko E."/>
            <person name="Jarju S."/>
            <person name="Secka A."/>
            <person name="Antonio M."/>
            <person name="Oren A."/>
            <person name="Chaudhuri R.R."/>
            <person name="La Ragione R."/>
            <person name="Hildebrand F."/>
            <person name="Pallen M.J."/>
        </authorList>
    </citation>
    <scope>NUCLEOTIDE SEQUENCE</scope>
    <source>
        <strain evidence="3">USAMLcec3-2134</strain>
    </source>
</reference>
<feature type="transmembrane region" description="Helical" evidence="1">
    <location>
        <begin position="147"/>
        <end position="166"/>
    </location>
</feature>
<evidence type="ECO:0000313" key="3">
    <source>
        <dbReference type="EMBL" id="HJB90742.1"/>
    </source>
</evidence>
<organism evidence="3 4">
    <name type="scientific">Candidatus Eisenbergiella merdigallinarum</name>
    <dbReference type="NCBI Taxonomy" id="2838552"/>
    <lineage>
        <taxon>Bacteria</taxon>
        <taxon>Bacillati</taxon>
        <taxon>Bacillota</taxon>
        <taxon>Clostridia</taxon>
        <taxon>Lachnospirales</taxon>
        <taxon>Lachnospiraceae</taxon>
        <taxon>Eisenbergiella</taxon>
    </lineage>
</organism>
<comment type="caution">
    <text evidence="3">The sequence shown here is derived from an EMBL/GenBank/DDBJ whole genome shotgun (WGS) entry which is preliminary data.</text>
</comment>